<evidence type="ECO:0000313" key="4">
    <source>
        <dbReference type="Proteomes" id="UP000317648"/>
    </source>
</evidence>
<evidence type="ECO:0000256" key="2">
    <source>
        <dbReference type="SAM" id="Phobius"/>
    </source>
</evidence>
<keyword evidence="2" id="KW-1133">Transmembrane helix</keyword>
<dbReference type="OrthoDB" id="290157at2"/>
<dbReference type="KEGG" id="lcre:Pla8534_59570"/>
<protein>
    <submittedName>
        <fullName evidence="3">Uncharacterized protein</fullName>
    </submittedName>
</protein>
<accession>A0A518E1X7</accession>
<keyword evidence="4" id="KW-1185">Reference proteome</keyword>
<dbReference type="RefSeq" id="WP_145057064.1">
    <property type="nucleotide sequence ID" value="NZ_CP036433.1"/>
</dbReference>
<reference evidence="3 4" key="1">
    <citation type="submission" date="2019-02" db="EMBL/GenBank/DDBJ databases">
        <title>Deep-cultivation of Planctomycetes and their phenomic and genomic characterization uncovers novel biology.</title>
        <authorList>
            <person name="Wiegand S."/>
            <person name="Jogler M."/>
            <person name="Boedeker C."/>
            <person name="Pinto D."/>
            <person name="Vollmers J."/>
            <person name="Rivas-Marin E."/>
            <person name="Kohn T."/>
            <person name="Peeters S.H."/>
            <person name="Heuer A."/>
            <person name="Rast P."/>
            <person name="Oberbeckmann S."/>
            <person name="Bunk B."/>
            <person name="Jeske O."/>
            <person name="Meyerdierks A."/>
            <person name="Storesund J.E."/>
            <person name="Kallscheuer N."/>
            <person name="Luecker S."/>
            <person name="Lage O.M."/>
            <person name="Pohl T."/>
            <person name="Merkel B.J."/>
            <person name="Hornburger P."/>
            <person name="Mueller R.-W."/>
            <person name="Bruemmer F."/>
            <person name="Labrenz M."/>
            <person name="Spormann A.M."/>
            <person name="Op den Camp H."/>
            <person name="Overmann J."/>
            <person name="Amann R."/>
            <person name="Jetten M.S.M."/>
            <person name="Mascher T."/>
            <person name="Medema M.H."/>
            <person name="Devos D.P."/>
            <person name="Kaster A.-K."/>
            <person name="Ovreas L."/>
            <person name="Rohde M."/>
            <person name="Galperin M.Y."/>
            <person name="Jogler C."/>
        </authorList>
    </citation>
    <scope>NUCLEOTIDE SEQUENCE [LARGE SCALE GENOMIC DNA]</scope>
    <source>
        <strain evidence="3 4">Pla85_3_4</strain>
    </source>
</reference>
<keyword evidence="2" id="KW-0812">Transmembrane</keyword>
<organism evidence="3 4">
    <name type="scientific">Lignipirellula cremea</name>
    <dbReference type="NCBI Taxonomy" id="2528010"/>
    <lineage>
        <taxon>Bacteria</taxon>
        <taxon>Pseudomonadati</taxon>
        <taxon>Planctomycetota</taxon>
        <taxon>Planctomycetia</taxon>
        <taxon>Pirellulales</taxon>
        <taxon>Pirellulaceae</taxon>
        <taxon>Lignipirellula</taxon>
    </lineage>
</organism>
<proteinExistence type="predicted"/>
<dbReference type="AlphaFoldDB" id="A0A518E1X7"/>
<gene>
    <name evidence="3" type="ORF">Pla8534_59570</name>
</gene>
<feature type="region of interest" description="Disordered" evidence="1">
    <location>
        <begin position="121"/>
        <end position="140"/>
    </location>
</feature>
<sequence length="140" mass="15355">MTESSHAEHAAPGQHEPDVVNTRVILIASGGLALLLTLVLTGMYLVVYQLPSLEENASPQPARLPRQTDSLRGPLVTTNQVQQLQELREAETLQLHQYEWIDQAAGVARIPIERAMQILAENPVPPAKPPAEETTDDQLP</sequence>
<feature type="transmembrane region" description="Helical" evidence="2">
    <location>
        <begin position="24"/>
        <end position="47"/>
    </location>
</feature>
<dbReference type="Proteomes" id="UP000317648">
    <property type="component" value="Chromosome"/>
</dbReference>
<keyword evidence="2" id="KW-0472">Membrane</keyword>
<dbReference type="EMBL" id="CP036433">
    <property type="protein sequence ID" value="QDU98096.1"/>
    <property type="molecule type" value="Genomic_DNA"/>
</dbReference>
<evidence type="ECO:0000313" key="3">
    <source>
        <dbReference type="EMBL" id="QDU98096.1"/>
    </source>
</evidence>
<name>A0A518E1X7_9BACT</name>
<evidence type="ECO:0000256" key="1">
    <source>
        <dbReference type="SAM" id="MobiDB-lite"/>
    </source>
</evidence>